<name>A0ABN9DMH5_9NEOB</name>
<evidence type="ECO:0000313" key="2">
    <source>
        <dbReference type="EMBL" id="CAI9573672.1"/>
    </source>
</evidence>
<organism evidence="2 3">
    <name type="scientific">Staurois parvus</name>
    <dbReference type="NCBI Taxonomy" id="386267"/>
    <lineage>
        <taxon>Eukaryota</taxon>
        <taxon>Metazoa</taxon>
        <taxon>Chordata</taxon>
        <taxon>Craniata</taxon>
        <taxon>Vertebrata</taxon>
        <taxon>Euteleostomi</taxon>
        <taxon>Amphibia</taxon>
        <taxon>Batrachia</taxon>
        <taxon>Anura</taxon>
        <taxon>Neobatrachia</taxon>
        <taxon>Ranoidea</taxon>
        <taxon>Ranidae</taxon>
        <taxon>Staurois</taxon>
    </lineage>
</organism>
<keyword evidence="3" id="KW-1185">Reference proteome</keyword>
<gene>
    <name evidence="2" type="ORF">SPARVUS_LOCUS7803523</name>
</gene>
<proteinExistence type="predicted"/>
<reference evidence="2" key="1">
    <citation type="submission" date="2023-05" db="EMBL/GenBank/DDBJ databases">
        <authorList>
            <person name="Stuckert A."/>
        </authorList>
    </citation>
    <scope>NUCLEOTIDE SEQUENCE</scope>
</reference>
<accession>A0ABN9DMH5</accession>
<evidence type="ECO:0000256" key="1">
    <source>
        <dbReference type="SAM" id="MobiDB-lite"/>
    </source>
</evidence>
<feature type="region of interest" description="Disordered" evidence="1">
    <location>
        <begin position="1"/>
        <end position="56"/>
    </location>
</feature>
<evidence type="ECO:0000313" key="3">
    <source>
        <dbReference type="Proteomes" id="UP001162483"/>
    </source>
</evidence>
<comment type="caution">
    <text evidence="2">The sequence shown here is derived from an EMBL/GenBank/DDBJ whole genome shotgun (WGS) entry which is preliminary data.</text>
</comment>
<dbReference type="PANTHER" id="PTHR23319">
    <property type="entry name" value="GRAM DOMAIN CONTAINING 1B, ISOFORM E"/>
    <property type="match status" value="1"/>
</dbReference>
<dbReference type="PANTHER" id="PTHR23319:SF8">
    <property type="entry name" value="PROTEIN ASTER-A"/>
    <property type="match status" value="1"/>
</dbReference>
<dbReference type="InterPro" id="IPR051482">
    <property type="entry name" value="Cholesterol_transport"/>
</dbReference>
<protein>
    <submittedName>
        <fullName evidence="2">Uncharacterized protein</fullName>
    </submittedName>
</protein>
<sequence length="92" mass="10115">MVEKGSEGSNEKAPGTLTPTSPPPGTLPINQGNAQLPTQTNSQPGTPLPPQLSGRGFIRNSKKMQSWYSMLSPTYKQRNEDFRKIFKKLPDS</sequence>
<dbReference type="Proteomes" id="UP001162483">
    <property type="component" value="Unassembled WGS sequence"/>
</dbReference>
<feature type="compositionally biased region" description="Basic and acidic residues" evidence="1">
    <location>
        <begin position="1"/>
        <end position="10"/>
    </location>
</feature>
<dbReference type="EMBL" id="CATNWA010014589">
    <property type="protein sequence ID" value="CAI9573672.1"/>
    <property type="molecule type" value="Genomic_DNA"/>
</dbReference>
<feature type="compositionally biased region" description="Polar residues" evidence="1">
    <location>
        <begin position="29"/>
        <end position="45"/>
    </location>
</feature>
<feature type="non-terminal residue" evidence="2">
    <location>
        <position position="92"/>
    </location>
</feature>